<dbReference type="AlphaFoldDB" id="A0A9P8CDC6"/>
<dbReference type="PROSITE" id="PS00028">
    <property type="entry name" value="ZINC_FINGER_C2H2_1"/>
    <property type="match status" value="1"/>
</dbReference>
<feature type="compositionally biased region" description="Basic and acidic residues" evidence="2">
    <location>
        <begin position="140"/>
        <end position="151"/>
    </location>
</feature>
<feature type="compositionally biased region" description="Polar residues" evidence="2">
    <location>
        <begin position="407"/>
        <end position="421"/>
    </location>
</feature>
<feature type="compositionally biased region" description="Basic and acidic residues" evidence="2">
    <location>
        <begin position="327"/>
        <end position="338"/>
    </location>
</feature>
<feature type="compositionally biased region" description="Polar residues" evidence="2">
    <location>
        <begin position="187"/>
        <end position="199"/>
    </location>
</feature>
<feature type="compositionally biased region" description="Polar residues" evidence="2">
    <location>
        <begin position="304"/>
        <end position="316"/>
    </location>
</feature>
<keyword evidence="1" id="KW-0862">Zinc</keyword>
<feature type="compositionally biased region" description="Low complexity" evidence="2">
    <location>
        <begin position="438"/>
        <end position="454"/>
    </location>
</feature>
<evidence type="ECO:0000259" key="3">
    <source>
        <dbReference type="PROSITE" id="PS50157"/>
    </source>
</evidence>
<feature type="compositionally biased region" description="Low complexity" evidence="2">
    <location>
        <begin position="32"/>
        <end position="43"/>
    </location>
</feature>
<feature type="region of interest" description="Disordered" evidence="2">
    <location>
        <begin position="688"/>
        <end position="714"/>
    </location>
</feature>
<sequence>MEIPLAHRARAPPVLPEIYVQDSIPSERIRMSSRSSSYNLTSSPAHIPGPMSIPNVREPVPPPLPPPQHIPDIADSGHKGSDIAWQWGNSRQDSDWGKAVAPGSSLYGGFASKPGFKESRPESFSRTSSASTIKSVQRPVSRESHYPKLDEGYASFSGTSIDSNRSRYHESSSVRSGFQSSVHDTYRSNAQAFDKSQLQKLDARRSSDSATSARGRPRSPFSLSMNDASPTSRTAAIELHYPNQLKPLSMPILPGKPFVESPISRWTASTLSSEAPSGNPFTRYNSAQLDFRSPSEITEPDRSPLSSTWRSTSGSLASIYDEASNTRSRENSDQRVSPDQDVDFPMEETGFRRLQIDDCSTRQGGYLPAISAGQKRRASSPPVEDQLPVHSIGSSSELFLRRESGSRTHAPSGSLSSTASGLKNGSYAFTTLSVTASSATSMGSSGSISSGWHSPIPTDGSESPYSTSMSLNPSPRGSISRQDHTRILPETWPALTTRRSSKSATESKPTPSTKDQGSFVCECCPKKPKKFDSKRALGVHEQEKQYECAYCRNRFKNKNEAERHQNSLHLRRHSWSCAALSGFAAAFHPSPVQPNDADSCGYCGEDFTRSGLSSANSSGPQVAAATEQDWDARIAHLLEMHKWGECNHAKKFFRADHFRQHLKHSHAGTSGKWTNMLENACMKDEPLPEPIRGSSRLGAGKGRVGRINEEDEMM</sequence>
<feature type="compositionally biased region" description="Polar residues" evidence="2">
    <location>
        <begin position="270"/>
        <end position="288"/>
    </location>
</feature>
<dbReference type="OrthoDB" id="3524154at2759"/>
<dbReference type="EMBL" id="MU254055">
    <property type="protein sequence ID" value="KAG9242607.1"/>
    <property type="molecule type" value="Genomic_DNA"/>
</dbReference>
<evidence type="ECO:0000313" key="5">
    <source>
        <dbReference type="Proteomes" id="UP000887226"/>
    </source>
</evidence>
<feature type="region of interest" description="Disordered" evidence="2">
    <location>
        <begin position="270"/>
        <end position="345"/>
    </location>
</feature>
<accession>A0A9P8CDC6</accession>
<feature type="region of interest" description="Disordered" evidence="2">
    <location>
        <begin position="30"/>
        <end position="229"/>
    </location>
</feature>
<comment type="caution">
    <text evidence="4">The sequence shown here is derived from an EMBL/GenBank/DDBJ whole genome shotgun (WGS) entry which is preliminary data.</text>
</comment>
<organism evidence="4 5">
    <name type="scientific">Calycina marina</name>
    <dbReference type="NCBI Taxonomy" id="1763456"/>
    <lineage>
        <taxon>Eukaryota</taxon>
        <taxon>Fungi</taxon>
        <taxon>Dikarya</taxon>
        <taxon>Ascomycota</taxon>
        <taxon>Pezizomycotina</taxon>
        <taxon>Leotiomycetes</taxon>
        <taxon>Helotiales</taxon>
        <taxon>Pezizellaceae</taxon>
        <taxon>Calycina</taxon>
    </lineage>
</organism>
<reference evidence="4" key="1">
    <citation type="journal article" date="2021" name="IMA Fungus">
        <title>Genomic characterization of three marine fungi, including Emericellopsis atlantica sp. nov. with signatures of a generalist lifestyle and marine biomass degradation.</title>
        <authorList>
            <person name="Hagestad O.C."/>
            <person name="Hou L."/>
            <person name="Andersen J.H."/>
            <person name="Hansen E.H."/>
            <person name="Altermark B."/>
            <person name="Li C."/>
            <person name="Kuhnert E."/>
            <person name="Cox R.J."/>
            <person name="Crous P.W."/>
            <person name="Spatafora J.W."/>
            <person name="Lail K."/>
            <person name="Amirebrahimi M."/>
            <person name="Lipzen A."/>
            <person name="Pangilinan J."/>
            <person name="Andreopoulos W."/>
            <person name="Hayes R.D."/>
            <person name="Ng V."/>
            <person name="Grigoriev I.V."/>
            <person name="Jackson S.A."/>
            <person name="Sutton T.D.S."/>
            <person name="Dobson A.D.W."/>
            <person name="Rama T."/>
        </authorList>
    </citation>
    <scope>NUCLEOTIDE SEQUENCE</scope>
    <source>
        <strain evidence="4">TRa3180A</strain>
    </source>
</reference>
<feature type="region of interest" description="Disordered" evidence="2">
    <location>
        <begin position="371"/>
        <end position="421"/>
    </location>
</feature>
<evidence type="ECO:0000256" key="2">
    <source>
        <dbReference type="SAM" id="MobiDB-lite"/>
    </source>
</evidence>
<feature type="compositionally biased region" description="Polar residues" evidence="2">
    <location>
        <begin position="124"/>
        <end position="135"/>
    </location>
</feature>
<dbReference type="Gene3D" id="3.30.160.60">
    <property type="entry name" value="Classic Zinc Finger"/>
    <property type="match status" value="1"/>
</dbReference>
<feature type="domain" description="C2H2-type" evidence="3">
    <location>
        <begin position="546"/>
        <end position="574"/>
    </location>
</feature>
<dbReference type="Pfam" id="PF24537">
    <property type="entry name" value="zf-C2H2_fungi"/>
    <property type="match status" value="1"/>
</dbReference>
<dbReference type="PROSITE" id="PS50157">
    <property type="entry name" value="ZINC_FINGER_C2H2_2"/>
    <property type="match status" value="1"/>
</dbReference>
<name>A0A9P8CDC6_9HELO</name>
<feature type="compositionally biased region" description="Pro residues" evidence="2">
    <location>
        <begin position="59"/>
        <end position="69"/>
    </location>
</feature>
<keyword evidence="1" id="KW-0863">Zinc-finger</keyword>
<feature type="compositionally biased region" description="Polar residues" evidence="2">
    <location>
        <begin position="502"/>
        <end position="516"/>
    </location>
</feature>
<dbReference type="GO" id="GO:0008270">
    <property type="term" value="F:zinc ion binding"/>
    <property type="evidence" value="ECO:0007669"/>
    <property type="project" value="UniProtKB-KW"/>
</dbReference>
<evidence type="ECO:0000313" key="4">
    <source>
        <dbReference type="EMBL" id="KAG9242607.1"/>
    </source>
</evidence>
<gene>
    <name evidence="4" type="ORF">BJ878DRAFT_160569</name>
</gene>
<keyword evidence="5" id="KW-1185">Reference proteome</keyword>
<evidence type="ECO:0000256" key="1">
    <source>
        <dbReference type="PROSITE-ProRule" id="PRU00042"/>
    </source>
</evidence>
<feature type="compositionally biased region" description="Polar residues" evidence="2">
    <location>
        <begin position="460"/>
        <end position="480"/>
    </location>
</feature>
<dbReference type="InterPro" id="IPR013087">
    <property type="entry name" value="Znf_C2H2_type"/>
</dbReference>
<keyword evidence="1" id="KW-0479">Metal-binding</keyword>
<protein>
    <recommendedName>
        <fullName evidence="3">C2H2-type domain-containing protein</fullName>
    </recommendedName>
</protein>
<feature type="region of interest" description="Disordered" evidence="2">
    <location>
        <begin position="438"/>
        <end position="517"/>
    </location>
</feature>
<dbReference type="Proteomes" id="UP000887226">
    <property type="component" value="Unassembled WGS sequence"/>
</dbReference>
<dbReference type="InterPro" id="IPR057026">
    <property type="entry name" value="Znf-C2H2_ascomycetes"/>
</dbReference>
<proteinExistence type="predicted"/>